<dbReference type="SMART" id="SM00271">
    <property type="entry name" value="DnaJ"/>
    <property type="match status" value="1"/>
</dbReference>
<dbReference type="EMBL" id="SWLB01000013">
    <property type="protein sequence ID" value="KAF3330788.1"/>
    <property type="molecule type" value="Genomic_DNA"/>
</dbReference>
<reference evidence="2" key="1">
    <citation type="submission" date="2020-01" db="EMBL/GenBank/DDBJ databases">
        <title>Genome sequence of Kobresia littledalei, the first chromosome-level genome in the family Cyperaceae.</title>
        <authorList>
            <person name="Qu G."/>
        </authorList>
    </citation>
    <scope>NUCLEOTIDE SEQUENCE</scope>
    <source>
        <strain evidence="2">C.B.Clarke</strain>
        <tissue evidence="2">Leaf</tissue>
    </source>
</reference>
<dbReference type="SUPFAM" id="SSF46565">
    <property type="entry name" value="Chaperone J-domain"/>
    <property type="match status" value="1"/>
</dbReference>
<dbReference type="InterPro" id="IPR036869">
    <property type="entry name" value="J_dom_sf"/>
</dbReference>
<evidence type="ECO:0000259" key="1">
    <source>
        <dbReference type="PROSITE" id="PS50076"/>
    </source>
</evidence>
<proteinExistence type="predicted"/>
<evidence type="ECO:0000313" key="3">
    <source>
        <dbReference type="Proteomes" id="UP000623129"/>
    </source>
</evidence>
<dbReference type="Pfam" id="PF00226">
    <property type="entry name" value="DnaJ"/>
    <property type="match status" value="1"/>
</dbReference>
<dbReference type="InterPro" id="IPR001623">
    <property type="entry name" value="DnaJ_domain"/>
</dbReference>
<dbReference type="InterPro" id="IPR018253">
    <property type="entry name" value="DnaJ_domain_CS"/>
</dbReference>
<dbReference type="PRINTS" id="PR00625">
    <property type="entry name" value="JDOMAIN"/>
</dbReference>
<dbReference type="PANTHER" id="PTHR44137:SF13">
    <property type="entry name" value="CHAPERONE DNAJ-DOMAIN SUPERFAMILY PROTEIN"/>
    <property type="match status" value="1"/>
</dbReference>
<comment type="caution">
    <text evidence="2">The sequence shown here is derived from an EMBL/GenBank/DDBJ whole genome shotgun (WGS) entry which is preliminary data.</text>
</comment>
<gene>
    <name evidence="2" type="ORF">FCM35_KLT04142</name>
</gene>
<feature type="domain" description="J" evidence="1">
    <location>
        <begin position="39"/>
        <end position="103"/>
    </location>
</feature>
<dbReference type="PROSITE" id="PS00636">
    <property type="entry name" value="DNAJ_1"/>
    <property type="match status" value="1"/>
</dbReference>
<dbReference type="OrthoDB" id="10250354at2759"/>
<protein>
    <submittedName>
        <fullName evidence="2">Pre-mRNA-splicing factor cwf23</fullName>
    </submittedName>
</protein>
<evidence type="ECO:0000313" key="2">
    <source>
        <dbReference type="EMBL" id="KAF3330788.1"/>
    </source>
</evidence>
<dbReference type="AlphaFoldDB" id="A0A833R7D2"/>
<name>A0A833R7D2_9POAL</name>
<dbReference type="Proteomes" id="UP000623129">
    <property type="component" value="Unassembled WGS sequence"/>
</dbReference>
<dbReference type="Gene3D" id="1.10.287.110">
    <property type="entry name" value="DnaJ domain"/>
    <property type="match status" value="1"/>
</dbReference>
<dbReference type="CDD" id="cd06257">
    <property type="entry name" value="DnaJ"/>
    <property type="match status" value="1"/>
</dbReference>
<dbReference type="GO" id="GO:0005783">
    <property type="term" value="C:endoplasmic reticulum"/>
    <property type="evidence" value="ECO:0007669"/>
    <property type="project" value="UniProtKB-ARBA"/>
</dbReference>
<dbReference type="PANTHER" id="PTHR44137">
    <property type="entry name" value="BNAC03G44070D PROTEIN"/>
    <property type="match status" value="1"/>
</dbReference>
<organism evidence="2 3">
    <name type="scientific">Carex littledalei</name>
    <dbReference type="NCBI Taxonomy" id="544730"/>
    <lineage>
        <taxon>Eukaryota</taxon>
        <taxon>Viridiplantae</taxon>
        <taxon>Streptophyta</taxon>
        <taxon>Embryophyta</taxon>
        <taxon>Tracheophyta</taxon>
        <taxon>Spermatophyta</taxon>
        <taxon>Magnoliopsida</taxon>
        <taxon>Liliopsida</taxon>
        <taxon>Poales</taxon>
        <taxon>Cyperaceae</taxon>
        <taxon>Cyperoideae</taxon>
        <taxon>Cariceae</taxon>
        <taxon>Carex</taxon>
        <taxon>Carex subgen. Euthyceras</taxon>
    </lineage>
</organism>
<sequence length="239" mass="27554">MARELDSKENLAGVICKISEIFTSCRHRHHTDGRSTFLDWYLILGVDQEAGDEVIRKRYRQLALQLHPDKNKHHKADAAFKLVLEAYSCLSDEAKRRIFDSFKCEKFCIECYEKFNSSQNGNGKEENTCTNTSTTYKSSKRFIHAFKELQKRLSKECRVIENCLRATNQSLNGYPVFDPDNRVFYPEYPYFRMPVSGENANHFPSNGVAGFKRRGSKRESSVYNVGCEVNIPCTTESTD</sequence>
<keyword evidence="3" id="KW-1185">Reference proteome</keyword>
<accession>A0A833R7D2</accession>
<dbReference type="PROSITE" id="PS50076">
    <property type="entry name" value="DNAJ_2"/>
    <property type="match status" value="1"/>
</dbReference>